<evidence type="ECO:0000256" key="2">
    <source>
        <dbReference type="ARBA" id="ARBA00023242"/>
    </source>
</evidence>
<sequence>MHEFIARAMMTKGGVQNDLHDLKQQLRRSQDMEKQPLHRCDGLQKSKHAPDNCISKAENRQAIKPAEDVQNTEGELHLPSTNRHKATVSSPPSTHESPEIANTCLKGTLQHPKDYVFDWGMYAGEYIKDVADIRYQYLHALGGRDDLFEPGRHEGFKEAYDYYLPGVRHSTLQRLKGQTGPTIAPFTVGSVERVPHKTLMKTKYSDFSCSSSSAPHSSSPAAIFSSPSPFPRESAAGPSSSAPSSPPPRYSESKPEKPRFYDQMAEEFGTPRYCPKVKKAPGIEAATRKTLKGKAKGKAKAHPFIDIMFPDCHGTGVTPITGQKRGRGRPRKHPLPEEPSAKKQRKLNIIETIDLTSDNETWDCAKPGTAWLTQP</sequence>
<keyword evidence="2" id="KW-0539">Nucleus</keyword>
<dbReference type="Proteomes" id="UP000800039">
    <property type="component" value="Unassembled WGS sequence"/>
</dbReference>
<comment type="subcellular location">
    <subcellularLocation>
        <location evidence="1">Nucleus</location>
    </subcellularLocation>
</comment>
<accession>A0A9P4LC48</accession>
<dbReference type="GeneID" id="63853231"/>
<feature type="region of interest" description="Disordered" evidence="3">
    <location>
        <begin position="65"/>
        <end position="99"/>
    </location>
</feature>
<evidence type="ECO:0000313" key="4">
    <source>
        <dbReference type="EMBL" id="KAF1849323.1"/>
    </source>
</evidence>
<feature type="compositionally biased region" description="Basic residues" evidence="3">
    <location>
        <begin position="324"/>
        <end position="333"/>
    </location>
</feature>
<dbReference type="GO" id="GO:0005634">
    <property type="term" value="C:nucleus"/>
    <property type="evidence" value="ECO:0007669"/>
    <property type="project" value="UniProtKB-SubCell"/>
</dbReference>
<dbReference type="InterPro" id="IPR000637">
    <property type="entry name" value="HMGI/Y_DNA-bd_CS"/>
</dbReference>
<evidence type="ECO:0000256" key="1">
    <source>
        <dbReference type="ARBA" id="ARBA00004123"/>
    </source>
</evidence>
<dbReference type="RefSeq" id="XP_040791886.1">
    <property type="nucleotide sequence ID" value="XM_040935980.1"/>
</dbReference>
<reference evidence="4" key="1">
    <citation type="submission" date="2020-01" db="EMBL/GenBank/DDBJ databases">
        <authorList>
            <consortium name="DOE Joint Genome Institute"/>
            <person name="Haridas S."/>
            <person name="Albert R."/>
            <person name="Binder M."/>
            <person name="Bloem J."/>
            <person name="Labutti K."/>
            <person name="Salamov A."/>
            <person name="Andreopoulos B."/>
            <person name="Baker S.E."/>
            <person name="Barry K."/>
            <person name="Bills G."/>
            <person name="Bluhm B.H."/>
            <person name="Cannon C."/>
            <person name="Castanera R."/>
            <person name="Culley D.E."/>
            <person name="Daum C."/>
            <person name="Ezra D."/>
            <person name="Gonzalez J.B."/>
            <person name="Henrissat B."/>
            <person name="Kuo A."/>
            <person name="Liang C."/>
            <person name="Lipzen A."/>
            <person name="Lutzoni F."/>
            <person name="Magnuson J."/>
            <person name="Mondo S."/>
            <person name="Nolan M."/>
            <person name="Ohm R."/>
            <person name="Pangilinan J."/>
            <person name="Park H.-J."/>
            <person name="Ramirez L."/>
            <person name="Alfaro M."/>
            <person name="Sun H."/>
            <person name="Tritt A."/>
            <person name="Yoshinaga Y."/>
            <person name="Zwiers L.-H."/>
            <person name="Turgeon B.G."/>
            <person name="Goodwin S.B."/>
            <person name="Spatafora J.W."/>
            <person name="Crous P.W."/>
            <person name="Grigoriev I.V."/>
        </authorList>
    </citation>
    <scope>NUCLEOTIDE SEQUENCE</scope>
    <source>
        <strain evidence="4">CBS 394.84</strain>
    </source>
</reference>
<evidence type="ECO:0000256" key="3">
    <source>
        <dbReference type="SAM" id="MobiDB-lite"/>
    </source>
</evidence>
<proteinExistence type="predicted"/>
<feature type="region of interest" description="Disordered" evidence="3">
    <location>
        <begin position="218"/>
        <end position="257"/>
    </location>
</feature>
<comment type="caution">
    <text evidence="4">The sequence shown here is derived from an EMBL/GenBank/DDBJ whole genome shotgun (WGS) entry which is preliminary data.</text>
</comment>
<feature type="compositionally biased region" description="Low complexity" evidence="3">
    <location>
        <begin position="218"/>
        <end position="243"/>
    </location>
</feature>
<dbReference type="PROSITE" id="PS00354">
    <property type="entry name" value="HMGI_Y"/>
    <property type="match status" value="1"/>
</dbReference>
<organism evidence="4 5">
    <name type="scientific">Cucurbitaria berberidis CBS 394.84</name>
    <dbReference type="NCBI Taxonomy" id="1168544"/>
    <lineage>
        <taxon>Eukaryota</taxon>
        <taxon>Fungi</taxon>
        <taxon>Dikarya</taxon>
        <taxon>Ascomycota</taxon>
        <taxon>Pezizomycotina</taxon>
        <taxon>Dothideomycetes</taxon>
        <taxon>Pleosporomycetidae</taxon>
        <taxon>Pleosporales</taxon>
        <taxon>Pleosporineae</taxon>
        <taxon>Cucurbitariaceae</taxon>
        <taxon>Cucurbitaria</taxon>
    </lineage>
</organism>
<dbReference type="GO" id="GO:0006355">
    <property type="term" value="P:regulation of DNA-templated transcription"/>
    <property type="evidence" value="ECO:0007669"/>
    <property type="project" value="InterPro"/>
</dbReference>
<protein>
    <submittedName>
        <fullName evidence="4">Uncharacterized protein</fullName>
    </submittedName>
</protein>
<feature type="region of interest" description="Disordered" evidence="3">
    <location>
        <begin position="316"/>
        <end position="344"/>
    </location>
</feature>
<name>A0A9P4LC48_9PLEO</name>
<evidence type="ECO:0000313" key="5">
    <source>
        <dbReference type="Proteomes" id="UP000800039"/>
    </source>
</evidence>
<feature type="region of interest" description="Disordered" evidence="3">
    <location>
        <begin position="27"/>
        <end position="50"/>
    </location>
</feature>
<keyword evidence="5" id="KW-1185">Reference proteome</keyword>
<gene>
    <name evidence="4" type="ORF">K460DRAFT_394177</name>
</gene>
<dbReference type="AlphaFoldDB" id="A0A9P4LC48"/>
<dbReference type="EMBL" id="ML976615">
    <property type="protein sequence ID" value="KAF1849323.1"/>
    <property type="molecule type" value="Genomic_DNA"/>
</dbReference>